<evidence type="ECO:0000259" key="3">
    <source>
        <dbReference type="Pfam" id="PF26157"/>
    </source>
</evidence>
<gene>
    <name evidence="4" type="ORF">GPM918_LOCUS4680</name>
    <name evidence="5" type="ORF">OVA965_LOCUS18670</name>
    <name evidence="6" type="ORF">SRO942_LOCUS4681</name>
    <name evidence="7" type="ORF">TMI583_LOCUS18682</name>
</gene>
<keyword evidence="8" id="KW-1185">Reference proteome</keyword>
<keyword evidence="1" id="KW-0812">Transmembrane</keyword>
<reference evidence="4" key="1">
    <citation type="submission" date="2021-02" db="EMBL/GenBank/DDBJ databases">
        <authorList>
            <person name="Nowell W R."/>
        </authorList>
    </citation>
    <scope>NUCLEOTIDE SEQUENCE</scope>
</reference>
<name>A0A813UJN9_9BILA</name>
<feature type="transmembrane region" description="Helical" evidence="1">
    <location>
        <begin position="539"/>
        <end position="559"/>
    </location>
</feature>
<accession>A0A813UJN9</accession>
<evidence type="ECO:0000313" key="6">
    <source>
        <dbReference type="EMBL" id="CAF3610283.1"/>
    </source>
</evidence>
<dbReference type="EMBL" id="CAJOBC010000640">
    <property type="protein sequence ID" value="CAF3610283.1"/>
    <property type="molecule type" value="Genomic_DNA"/>
</dbReference>
<dbReference type="Proteomes" id="UP000682733">
    <property type="component" value="Unassembled WGS sequence"/>
</dbReference>
<dbReference type="EMBL" id="CAJNOK010009354">
    <property type="protein sequence ID" value="CAF1087964.1"/>
    <property type="molecule type" value="Genomic_DNA"/>
</dbReference>
<evidence type="ECO:0000313" key="5">
    <source>
        <dbReference type="EMBL" id="CAF1087964.1"/>
    </source>
</evidence>
<keyword evidence="2" id="KW-0732">Signal</keyword>
<evidence type="ECO:0000256" key="1">
    <source>
        <dbReference type="SAM" id="Phobius"/>
    </source>
</evidence>
<comment type="caution">
    <text evidence="4">The sequence shown here is derived from an EMBL/GenBank/DDBJ whole genome shotgun (WGS) entry which is preliminary data.</text>
</comment>
<dbReference type="InterPro" id="IPR058773">
    <property type="entry name" value="SGL_GH162"/>
</dbReference>
<feature type="chain" id="PRO_5036409424" description="Endo-beta-1,2-glucanase SGL domain-containing protein" evidence="2">
    <location>
        <begin position="19"/>
        <end position="565"/>
    </location>
</feature>
<evidence type="ECO:0000313" key="7">
    <source>
        <dbReference type="EMBL" id="CAF3849741.1"/>
    </source>
</evidence>
<keyword evidence="1" id="KW-1133">Transmembrane helix</keyword>
<dbReference type="Proteomes" id="UP000663829">
    <property type="component" value="Unassembled WGS sequence"/>
</dbReference>
<evidence type="ECO:0000313" key="8">
    <source>
        <dbReference type="Proteomes" id="UP000663829"/>
    </source>
</evidence>
<dbReference type="CDD" id="cd24165">
    <property type="entry name" value="TfSGL-like"/>
    <property type="match status" value="1"/>
</dbReference>
<feature type="domain" description="Endo-beta-1,2-glucanase SGL" evidence="3">
    <location>
        <begin position="68"/>
        <end position="517"/>
    </location>
</feature>
<dbReference type="Proteomes" id="UP000681722">
    <property type="component" value="Unassembled WGS sequence"/>
</dbReference>
<feature type="signal peptide" evidence="2">
    <location>
        <begin position="1"/>
        <end position="18"/>
    </location>
</feature>
<protein>
    <recommendedName>
        <fullName evidence="3">Endo-beta-1,2-glucanase SGL domain-containing protein</fullName>
    </recommendedName>
</protein>
<dbReference type="EMBL" id="CAJNOQ010000640">
    <property type="protein sequence ID" value="CAF0823658.1"/>
    <property type="molecule type" value="Genomic_DNA"/>
</dbReference>
<evidence type="ECO:0000256" key="2">
    <source>
        <dbReference type="SAM" id="SignalP"/>
    </source>
</evidence>
<organism evidence="4 8">
    <name type="scientific">Didymodactylos carnosus</name>
    <dbReference type="NCBI Taxonomy" id="1234261"/>
    <lineage>
        <taxon>Eukaryota</taxon>
        <taxon>Metazoa</taxon>
        <taxon>Spiralia</taxon>
        <taxon>Gnathifera</taxon>
        <taxon>Rotifera</taxon>
        <taxon>Eurotatoria</taxon>
        <taxon>Bdelloidea</taxon>
        <taxon>Philodinida</taxon>
        <taxon>Philodinidae</taxon>
        <taxon>Didymodactylos</taxon>
    </lineage>
</organism>
<sequence>MLYIIIALLISFSLEIRSQEQICRFADLFTIDDLLYNRNNAIHHFKMNISLWEGKFGNGVGYNNVTGITYDGHKIDHETGNLHENLQFWTAASKEALHVNILTLYLLDDQYAKMFFNNAPIDHIIDILTKKINSYDDFHRRYPGFGGFLPWFAANGTNMNLLDAWRDKVPGLDNGQLIWSILSLIISLNNKNYTNLAKRYQDRIDLMINTSIPVFYDGNGGIRCVTKIRNMTDESQQFNKSNYFTDGDCYLDDPYEGELMAYFMDLYAPWIKYNYTIDEREKIWLKKQAKLKRVEYVNENENITVQQGYWFSSHEQWKYFYLPYMDIPIQRRLFMNGEKARTMHSNKNHIPGLYASVASTVPNDTYNVEYLSACGIQSIASEPVLHMTTITPYASFPVILADETIGLIWYLNMLHGSSMQNVYGSTEATNITGTAISPVITWDSKVTTVVAMLSKKLIDENRQLLIYNGLYERFYTITDREWKRVFGQTNLNGEHIPLSLPSVHLSKSNLNDFSQCRLTTNPYSTTLRPDTSTKAGSTSIMLCTLSECYLSMIIIILFIRQIGYL</sequence>
<dbReference type="Pfam" id="PF26157">
    <property type="entry name" value="SGL_GH162"/>
    <property type="match status" value="1"/>
</dbReference>
<proteinExistence type="predicted"/>
<dbReference type="Proteomes" id="UP000677228">
    <property type="component" value="Unassembled WGS sequence"/>
</dbReference>
<dbReference type="AlphaFoldDB" id="A0A813UJN9"/>
<keyword evidence="1" id="KW-0472">Membrane</keyword>
<evidence type="ECO:0000313" key="4">
    <source>
        <dbReference type="EMBL" id="CAF0823658.1"/>
    </source>
</evidence>
<dbReference type="EMBL" id="CAJOBA010009371">
    <property type="protein sequence ID" value="CAF3849741.1"/>
    <property type="molecule type" value="Genomic_DNA"/>
</dbReference>
<dbReference type="OrthoDB" id="9981847at2759"/>